<keyword evidence="2" id="KW-1133">Transmembrane helix</keyword>
<evidence type="ECO:0000313" key="3">
    <source>
        <dbReference type="EMBL" id="KSU75826.1"/>
    </source>
</evidence>
<name>A0A0V8IM60_9MICC</name>
<keyword evidence="2" id="KW-0472">Membrane</keyword>
<accession>A0A0V8IM60</accession>
<keyword evidence="4" id="KW-1185">Reference proteome</keyword>
<dbReference type="OrthoDB" id="4939788at2"/>
<organism evidence="3 4">
    <name type="scientific">Pseudarthrobacter enclensis</name>
    <dbReference type="NCBI Taxonomy" id="993070"/>
    <lineage>
        <taxon>Bacteria</taxon>
        <taxon>Bacillati</taxon>
        <taxon>Actinomycetota</taxon>
        <taxon>Actinomycetes</taxon>
        <taxon>Micrococcales</taxon>
        <taxon>Micrococcaceae</taxon>
        <taxon>Pseudarthrobacter</taxon>
    </lineage>
</organism>
<comment type="caution">
    <text evidence="3">The sequence shown here is derived from an EMBL/GenBank/DDBJ whole genome shotgun (WGS) entry which is preliminary data.</text>
</comment>
<dbReference type="EMBL" id="LNQM01000004">
    <property type="protein sequence ID" value="KSU75826.1"/>
    <property type="molecule type" value="Genomic_DNA"/>
</dbReference>
<protein>
    <submittedName>
        <fullName evidence="3">Uncharacterized protein</fullName>
    </submittedName>
</protein>
<keyword evidence="2" id="KW-0812">Transmembrane</keyword>
<proteinExistence type="predicted"/>
<dbReference type="AlphaFoldDB" id="A0A0V8IM60"/>
<feature type="region of interest" description="Disordered" evidence="1">
    <location>
        <begin position="1"/>
        <end position="35"/>
    </location>
</feature>
<evidence type="ECO:0000256" key="1">
    <source>
        <dbReference type="SAM" id="MobiDB-lite"/>
    </source>
</evidence>
<dbReference type="Proteomes" id="UP000053199">
    <property type="component" value="Unassembled WGS sequence"/>
</dbReference>
<sequence length="114" mass="11814">MEQPATGVAGFREVDEHGKPQAPEAGTPADAGNRPGGPRINPYIAVLWAVSAALLAGGAWWISAGISNSGPITGTAPALTYLAISMAPQAIAAGLAIAVGLLFWHAHQWRRRHD</sequence>
<gene>
    <name evidence="3" type="ORF">AS031_10550</name>
</gene>
<evidence type="ECO:0000313" key="4">
    <source>
        <dbReference type="Proteomes" id="UP000053199"/>
    </source>
</evidence>
<reference evidence="3 4" key="1">
    <citation type="journal article" date="2014" name="Arch. Microbiol.">
        <title>Arthrobacter enclensis sp. nov., isolated from sediment sample.</title>
        <authorList>
            <person name="Dastager S.G."/>
            <person name="Liu Q."/>
            <person name="Tang S.K."/>
            <person name="Krishnamurthi S."/>
            <person name="Lee J.C."/>
            <person name="Li W.J."/>
        </authorList>
    </citation>
    <scope>NUCLEOTIDE SEQUENCE [LARGE SCALE GENOMIC DNA]</scope>
    <source>
        <strain evidence="3 4">NIO-1008</strain>
    </source>
</reference>
<dbReference type="RefSeq" id="WP_058268120.1">
    <property type="nucleotide sequence ID" value="NZ_FMAZ01000004.1"/>
</dbReference>
<feature type="transmembrane region" description="Helical" evidence="2">
    <location>
        <begin position="82"/>
        <end position="104"/>
    </location>
</feature>
<feature type="transmembrane region" description="Helical" evidence="2">
    <location>
        <begin position="43"/>
        <end position="62"/>
    </location>
</feature>
<evidence type="ECO:0000256" key="2">
    <source>
        <dbReference type="SAM" id="Phobius"/>
    </source>
</evidence>